<dbReference type="PANTHER" id="PTHR23513">
    <property type="entry name" value="INTEGRAL MEMBRANE EFFLUX PROTEIN-RELATED"/>
    <property type="match status" value="1"/>
</dbReference>
<dbReference type="InterPro" id="IPR010290">
    <property type="entry name" value="TM_effector"/>
</dbReference>
<dbReference type="PANTHER" id="PTHR23513:SF11">
    <property type="entry name" value="STAPHYLOFERRIN A TRANSPORTER"/>
    <property type="match status" value="1"/>
</dbReference>
<comment type="subcellular location">
    <subcellularLocation>
        <location evidence="1">Cell membrane</location>
        <topology evidence="1">Multi-pass membrane protein</topology>
    </subcellularLocation>
</comment>
<feature type="transmembrane region" description="Helical" evidence="7">
    <location>
        <begin position="48"/>
        <end position="69"/>
    </location>
</feature>
<sequence length="415" mass="42995">MRWLSAALPALRHRNLRLFFGGQCVSLVGTWMQSVAQGWLVYRLTGSTAMLGLLGFLAQVPVFLFGILAGSLADRYPRRRIVLITQVNAVIQATALAALTLTGVVQPWMLLVLVCLLGLSNAFEIPARQALLGEIAGEDMPNALALNSSVVNGARAVGPALAGWAVAALGEGVCFAVNAVSFAGTLWALAVMDLPPARPHLGSRRGHLLEGLAYAGRTTHVRALLLLLGLTSFFGLPYLSLLPAFAKDVLGGDARLLGTMQACAGVGALAAGVSLVLRRGLRGLGRRVAFGASALGLGLTGLALSRSPALSCAALVLVGFGFLTQAAGTMTLLQGLAPAEMRGRVMGLFSTLFIGTTPFGSLVGGLAAGRYGVGRVLLAGAAVVLAASAGFHLFLPRLRRTVLAQHPTLFPPQVP</sequence>
<accession>A0A7I9VIB7</accession>
<dbReference type="GO" id="GO:0005886">
    <property type="term" value="C:plasma membrane"/>
    <property type="evidence" value="ECO:0007669"/>
    <property type="project" value="UniProtKB-SubCell"/>
</dbReference>
<comment type="caution">
    <text evidence="9">The sequence shown here is derived from an EMBL/GenBank/DDBJ whole genome shotgun (WGS) entry which is preliminary data.</text>
</comment>
<dbReference type="CDD" id="cd06173">
    <property type="entry name" value="MFS_MefA_like"/>
    <property type="match status" value="1"/>
</dbReference>
<proteinExistence type="predicted"/>
<feature type="transmembrane region" description="Helical" evidence="7">
    <location>
        <begin position="20"/>
        <end position="42"/>
    </location>
</feature>
<evidence type="ECO:0000256" key="1">
    <source>
        <dbReference type="ARBA" id="ARBA00004651"/>
    </source>
</evidence>
<dbReference type="InterPro" id="IPR036259">
    <property type="entry name" value="MFS_trans_sf"/>
</dbReference>
<dbReference type="EMBL" id="BJTG01000002">
    <property type="protein sequence ID" value="GEJ56105.1"/>
    <property type="molecule type" value="Genomic_DNA"/>
</dbReference>
<keyword evidence="6 7" id="KW-0472">Membrane</keyword>
<feature type="transmembrane region" description="Helical" evidence="7">
    <location>
        <begin position="373"/>
        <end position="395"/>
    </location>
</feature>
<feature type="transmembrane region" description="Helical" evidence="7">
    <location>
        <begin position="258"/>
        <end position="277"/>
    </location>
</feature>
<evidence type="ECO:0000259" key="8">
    <source>
        <dbReference type="PROSITE" id="PS50850"/>
    </source>
</evidence>
<dbReference type="SUPFAM" id="SSF103473">
    <property type="entry name" value="MFS general substrate transporter"/>
    <property type="match status" value="1"/>
</dbReference>
<feature type="transmembrane region" description="Helical" evidence="7">
    <location>
        <begin position="345"/>
        <end position="367"/>
    </location>
</feature>
<dbReference type="GO" id="GO:0022857">
    <property type="term" value="F:transmembrane transporter activity"/>
    <property type="evidence" value="ECO:0007669"/>
    <property type="project" value="InterPro"/>
</dbReference>
<feature type="transmembrane region" description="Helical" evidence="7">
    <location>
        <begin position="224"/>
        <end position="246"/>
    </location>
</feature>
<evidence type="ECO:0000256" key="6">
    <source>
        <dbReference type="ARBA" id="ARBA00023136"/>
    </source>
</evidence>
<evidence type="ECO:0000256" key="3">
    <source>
        <dbReference type="ARBA" id="ARBA00022475"/>
    </source>
</evidence>
<evidence type="ECO:0000256" key="7">
    <source>
        <dbReference type="SAM" id="Phobius"/>
    </source>
</evidence>
<keyword evidence="5 7" id="KW-1133">Transmembrane helix</keyword>
<keyword evidence="3" id="KW-1003">Cell membrane</keyword>
<feature type="domain" description="Major facilitator superfamily (MFS) profile" evidence="8">
    <location>
        <begin position="10"/>
        <end position="399"/>
    </location>
</feature>
<name>A0A7I9VIB7_9BACT</name>
<evidence type="ECO:0000256" key="2">
    <source>
        <dbReference type="ARBA" id="ARBA00022448"/>
    </source>
</evidence>
<evidence type="ECO:0000256" key="5">
    <source>
        <dbReference type="ARBA" id="ARBA00022989"/>
    </source>
</evidence>
<feature type="transmembrane region" description="Helical" evidence="7">
    <location>
        <begin position="313"/>
        <end position="333"/>
    </location>
</feature>
<dbReference type="Proteomes" id="UP000503640">
    <property type="component" value="Unassembled WGS sequence"/>
</dbReference>
<organism evidence="9 10">
    <name type="scientific">Anaeromyxobacter diazotrophicus</name>
    <dbReference type="NCBI Taxonomy" id="2590199"/>
    <lineage>
        <taxon>Bacteria</taxon>
        <taxon>Pseudomonadati</taxon>
        <taxon>Myxococcota</taxon>
        <taxon>Myxococcia</taxon>
        <taxon>Myxococcales</taxon>
        <taxon>Cystobacterineae</taxon>
        <taxon>Anaeromyxobacteraceae</taxon>
        <taxon>Anaeromyxobacter</taxon>
    </lineage>
</organism>
<protein>
    <submittedName>
        <fullName evidence="9">MFS transporter</fullName>
    </submittedName>
</protein>
<evidence type="ECO:0000256" key="4">
    <source>
        <dbReference type="ARBA" id="ARBA00022692"/>
    </source>
</evidence>
<dbReference type="RefSeq" id="WP_176063281.1">
    <property type="nucleotide sequence ID" value="NZ_BJTG01000002.1"/>
</dbReference>
<dbReference type="PROSITE" id="PS50850">
    <property type="entry name" value="MFS"/>
    <property type="match status" value="1"/>
</dbReference>
<dbReference type="InterPro" id="IPR020846">
    <property type="entry name" value="MFS_dom"/>
</dbReference>
<dbReference type="AlphaFoldDB" id="A0A7I9VIB7"/>
<dbReference type="Pfam" id="PF05977">
    <property type="entry name" value="MFS_3"/>
    <property type="match status" value="1"/>
</dbReference>
<evidence type="ECO:0000313" key="10">
    <source>
        <dbReference type="Proteomes" id="UP000503640"/>
    </source>
</evidence>
<reference evidence="10" key="1">
    <citation type="journal article" date="2020" name="Appl. Environ. Microbiol.">
        <title>Diazotrophic Anaeromyxobacter Isolates from Soils.</title>
        <authorList>
            <person name="Masuda Y."/>
            <person name="Yamanaka H."/>
            <person name="Xu Z.X."/>
            <person name="Shiratori Y."/>
            <person name="Aono T."/>
            <person name="Amachi S."/>
            <person name="Senoo K."/>
            <person name="Itoh H."/>
        </authorList>
    </citation>
    <scope>NUCLEOTIDE SEQUENCE [LARGE SCALE GENOMIC DNA]</scope>
    <source>
        <strain evidence="10">R267</strain>
    </source>
</reference>
<feature type="transmembrane region" description="Helical" evidence="7">
    <location>
        <begin position="289"/>
        <end position="307"/>
    </location>
</feature>
<feature type="transmembrane region" description="Helical" evidence="7">
    <location>
        <begin position="105"/>
        <end position="123"/>
    </location>
</feature>
<keyword evidence="4 7" id="KW-0812">Transmembrane</keyword>
<evidence type="ECO:0000313" key="9">
    <source>
        <dbReference type="EMBL" id="GEJ56105.1"/>
    </source>
</evidence>
<keyword evidence="2" id="KW-0813">Transport</keyword>
<keyword evidence="10" id="KW-1185">Reference proteome</keyword>
<dbReference type="Gene3D" id="1.20.1250.20">
    <property type="entry name" value="MFS general substrate transporter like domains"/>
    <property type="match status" value="1"/>
</dbReference>
<gene>
    <name evidence="9" type="ORF">AMYX_08460</name>
</gene>